<keyword evidence="5" id="KW-0472">Membrane</keyword>
<proteinExistence type="evidence at transcript level"/>
<evidence type="ECO:0000259" key="6">
    <source>
        <dbReference type="Pfam" id="PF03914"/>
    </source>
</evidence>
<dbReference type="InterPro" id="IPR027193">
    <property type="entry name" value="Noc4"/>
</dbReference>
<dbReference type="SUPFAM" id="SSF48371">
    <property type="entry name" value="ARM repeat"/>
    <property type="match status" value="1"/>
</dbReference>
<reference evidence="7" key="1">
    <citation type="submission" date="2018-08" db="EMBL/GenBank/DDBJ databases">
        <authorList>
            <person name="Cornetti L."/>
        </authorList>
    </citation>
    <scope>NUCLEOTIDE SEQUENCE</scope>
    <source>
        <strain evidence="7">FI-G-95-1_INB4-1</strain>
    </source>
</reference>
<evidence type="ECO:0000256" key="3">
    <source>
        <dbReference type="ARBA" id="ARBA00022692"/>
    </source>
</evidence>
<dbReference type="GO" id="GO:0042254">
    <property type="term" value="P:ribosome biogenesis"/>
    <property type="evidence" value="ECO:0007669"/>
    <property type="project" value="InterPro"/>
</dbReference>
<accession>A0A4Y7M9E2</accession>
<dbReference type="EMBL" id="LR006730">
    <property type="protein sequence ID" value="SVE76349.1"/>
    <property type="molecule type" value="mRNA"/>
</dbReference>
<evidence type="ECO:0000256" key="5">
    <source>
        <dbReference type="SAM" id="Phobius"/>
    </source>
</evidence>
<dbReference type="Pfam" id="PF03914">
    <property type="entry name" value="CBF"/>
    <property type="match status" value="1"/>
</dbReference>
<dbReference type="InterPro" id="IPR005612">
    <property type="entry name" value="CCAAT-binding_factor"/>
</dbReference>
<name>A0A4Y7M9E2_9CRUS</name>
<feature type="domain" description="CCAAT-binding factor" evidence="6">
    <location>
        <begin position="282"/>
        <end position="431"/>
    </location>
</feature>
<dbReference type="PANTHER" id="PTHR12455">
    <property type="entry name" value="NUCLEOLAR COMPLEX PROTEIN 4"/>
    <property type="match status" value="1"/>
</dbReference>
<dbReference type="AlphaFoldDB" id="A0A4Y7M9E2"/>
<dbReference type="PANTHER" id="PTHR12455:SF0">
    <property type="entry name" value="NUCLEOLAR COMPLEX PROTEIN 4 HOMOLOG"/>
    <property type="match status" value="1"/>
</dbReference>
<gene>
    <name evidence="7" type="primary">EOG090X04ZD</name>
</gene>
<sequence length="494" mass="57772">MRSLKNLKLLSEPVKSPDYYRKIIKIFTSDESSVVKASIKALDKIFCHLISNGSLCEEGPQLEPEADKKVREWSRERYQEFQDRLFKLISAEQISLQELSLVHLMHLFQAEGQHPLPKLPQGKEHMFPLDLLEKLMLHMLSLEKEATPVLTRFQEFMEYEDILFHLLRVLGKILKDKTNVDEKFLKNLIHILEHITLHNSPPKEEEKTKLFCSNKKHFKWNYGQAKKYFSTIWQQLLKHPLTPSLYKRVLVILPDKVLPHLEKPLLLTDFLMESYRIGGAVSILALHGVFLLMQSHNLEYPDFYTKLYALLEPGVLFVKYRSRFFYLLDLFMTSTHIPEYIAAAFAKRLARLALIAPANIVILLLHFVGNLMIRHRGLARLMHHPENQKDVSDDPYVMKETDLNSCKAIESSLWEIKTLQSHALPEIANTAKFIDRDLPKLEWDVSQDLETTLEDLLEKELKRKYPTDDIPINFEKPTKFACVKHEKLSTYFDL</sequence>
<protein>
    <submittedName>
        <fullName evidence="7">EOG090X04ZD</fullName>
    </submittedName>
</protein>
<evidence type="ECO:0000313" key="7">
    <source>
        <dbReference type="EMBL" id="SVE76349.1"/>
    </source>
</evidence>
<evidence type="ECO:0000256" key="4">
    <source>
        <dbReference type="ARBA" id="ARBA00022989"/>
    </source>
</evidence>
<dbReference type="InterPro" id="IPR016024">
    <property type="entry name" value="ARM-type_fold"/>
</dbReference>
<comment type="similarity">
    <text evidence="2">Belongs to the CBF/MAK21 family.</text>
</comment>
<keyword evidence="4 5" id="KW-1133">Transmembrane helix</keyword>
<dbReference type="GO" id="GO:0032040">
    <property type="term" value="C:small-subunit processome"/>
    <property type="evidence" value="ECO:0007669"/>
    <property type="project" value="TreeGrafter"/>
</dbReference>
<evidence type="ECO:0000256" key="2">
    <source>
        <dbReference type="ARBA" id="ARBA00007797"/>
    </source>
</evidence>
<evidence type="ECO:0000256" key="1">
    <source>
        <dbReference type="ARBA" id="ARBA00004232"/>
    </source>
</evidence>
<keyword evidence="3 5" id="KW-0812">Transmembrane</keyword>
<organism evidence="7">
    <name type="scientific">Daphnia longispina</name>
    <dbReference type="NCBI Taxonomy" id="42846"/>
    <lineage>
        <taxon>Eukaryota</taxon>
        <taxon>Metazoa</taxon>
        <taxon>Ecdysozoa</taxon>
        <taxon>Arthropoda</taxon>
        <taxon>Crustacea</taxon>
        <taxon>Branchiopoda</taxon>
        <taxon>Diplostraca</taxon>
        <taxon>Cladocera</taxon>
        <taxon>Anomopoda</taxon>
        <taxon>Daphniidae</taxon>
        <taxon>Daphnia</taxon>
    </lineage>
</organism>
<feature type="transmembrane region" description="Helical" evidence="5">
    <location>
        <begin position="352"/>
        <end position="373"/>
    </location>
</feature>
<comment type="subcellular location">
    <subcellularLocation>
        <location evidence="1">Nucleus membrane</location>
        <topology evidence="1">Multi-pass membrane protein</topology>
    </subcellularLocation>
</comment>
<dbReference type="GO" id="GO:0031965">
    <property type="term" value="C:nuclear membrane"/>
    <property type="evidence" value="ECO:0007669"/>
    <property type="project" value="UniProtKB-SubCell"/>
</dbReference>
<dbReference type="GO" id="GO:0030692">
    <property type="term" value="C:Noc4p-Nop14p complex"/>
    <property type="evidence" value="ECO:0007669"/>
    <property type="project" value="TreeGrafter"/>
</dbReference>